<dbReference type="Proteomes" id="UP001221898">
    <property type="component" value="Unassembled WGS sequence"/>
</dbReference>
<comment type="similarity">
    <text evidence="2">Belongs to the AF4 family.</text>
</comment>
<feature type="compositionally biased region" description="Polar residues" evidence="5">
    <location>
        <begin position="653"/>
        <end position="665"/>
    </location>
</feature>
<dbReference type="Pfam" id="PF18876">
    <property type="entry name" value="AFF4_CHD"/>
    <property type="match status" value="1"/>
</dbReference>
<feature type="region of interest" description="Disordered" evidence="5">
    <location>
        <begin position="571"/>
        <end position="669"/>
    </location>
</feature>
<keyword evidence="3" id="KW-0597">Phosphoprotein</keyword>
<protein>
    <recommendedName>
        <fullName evidence="6">AF4/FMR2 C-terminal homology domain-containing protein</fullName>
    </recommendedName>
</protein>
<feature type="compositionally biased region" description="Basic and acidic residues" evidence="5">
    <location>
        <begin position="251"/>
        <end position="262"/>
    </location>
</feature>
<comment type="subcellular location">
    <subcellularLocation>
        <location evidence="1">Nucleus</location>
    </subcellularLocation>
</comment>
<dbReference type="InterPro" id="IPR043640">
    <property type="entry name" value="AF4/FMR2_CHD"/>
</dbReference>
<dbReference type="EMBL" id="JAINUG010000094">
    <property type="protein sequence ID" value="KAJ8397918.1"/>
    <property type="molecule type" value="Genomic_DNA"/>
</dbReference>
<evidence type="ECO:0000256" key="5">
    <source>
        <dbReference type="SAM" id="MobiDB-lite"/>
    </source>
</evidence>
<feature type="compositionally biased region" description="Pro residues" evidence="5">
    <location>
        <begin position="444"/>
        <end position="457"/>
    </location>
</feature>
<feature type="compositionally biased region" description="Low complexity" evidence="5">
    <location>
        <begin position="143"/>
        <end position="164"/>
    </location>
</feature>
<feature type="domain" description="AF4/FMR2 C-terminal homology" evidence="6">
    <location>
        <begin position="723"/>
        <end position="978"/>
    </location>
</feature>
<organism evidence="7 8">
    <name type="scientific">Aldrovandia affinis</name>
    <dbReference type="NCBI Taxonomy" id="143900"/>
    <lineage>
        <taxon>Eukaryota</taxon>
        <taxon>Metazoa</taxon>
        <taxon>Chordata</taxon>
        <taxon>Craniata</taxon>
        <taxon>Vertebrata</taxon>
        <taxon>Euteleostomi</taxon>
        <taxon>Actinopterygii</taxon>
        <taxon>Neopterygii</taxon>
        <taxon>Teleostei</taxon>
        <taxon>Notacanthiformes</taxon>
        <taxon>Halosauridae</taxon>
        <taxon>Aldrovandia</taxon>
    </lineage>
</organism>
<dbReference type="GO" id="GO:0032783">
    <property type="term" value="C:super elongation complex"/>
    <property type="evidence" value="ECO:0007669"/>
    <property type="project" value="TreeGrafter"/>
</dbReference>
<dbReference type="Pfam" id="PF05110">
    <property type="entry name" value="AF-4"/>
    <property type="match status" value="1"/>
</dbReference>
<evidence type="ECO:0000313" key="7">
    <source>
        <dbReference type="EMBL" id="KAJ8397918.1"/>
    </source>
</evidence>
<evidence type="ECO:0000256" key="2">
    <source>
        <dbReference type="ARBA" id="ARBA00007354"/>
    </source>
</evidence>
<keyword evidence="8" id="KW-1185">Reference proteome</keyword>
<feature type="compositionally biased region" description="Basic and acidic residues" evidence="5">
    <location>
        <begin position="212"/>
        <end position="237"/>
    </location>
</feature>
<accession>A0AAD7WID0</accession>
<proteinExistence type="inferred from homology"/>
<dbReference type="PANTHER" id="PTHR10528">
    <property type="entry name" value="AF4/FMR2 FAMILY MEMBER"/>
    <property type="match status" value="1"/>
</dbReference>
<feature type="compositionally biased region" description="Polar residues" evidence="5">
    <location>
        <begin position="184"/>
        <end position="199"/>
    </location>
</feature>
<evidence type="ECO:0000313" key="8">
    <source>
        <dbReference type="Proteomes" id="UP001221898"/>
    </source>
</evidence>
<sequence>MPTVCRYKDQLIGVCLTVRCAPQVPGSEERGRLEDTLKVMTHSWPPPVSSLHRSGGREAHCFPYSTKEGKKHGTVQTQSRCDVVARTTLSRTAPHKSMLADDLKLSSDEEDSTKDPQQSTSWVVTESRGEQQQCTHGRRARHSSASSSSSATSSDSDSSSQRPRSPSPDKHSEPGTPTAARPPSCSTDGTEQPSSTQWQLDKWLKKVRKKRASGDREQARDALSVKEEEELPSHSDTDSSQSPAVSWSRSHSPERGEEDHSPRSNSAPSPGLHYIPQSSPRPPRPALASVRALFSVPALSPALYLSTSRASIPATVQSTALWPGLIVHPVPHPGPKSSPGTPGSIVRSLAAGEQENSEGGRAEVPLEQAIRGGRGGEEGGGGEREGEAQGPESLAVQPKQRPHTNSQRHHQEESWTTGHHKRRRERRERTKEPPPPRITAANPSPSPSPSPSPPHATPPTDSSSSSDSSEPSPPPAVAKVPADSTSSQRPVPRRLQNGAGRPSGAKPGPVQPVRRAAEAPEGERREPGQQKLYTLVPFGRNEHSDPARSPQHARSRGLRTLLAQRKAAMRHLYPFDSDPGDNKRKRKCENGALHRGSKRAHTLTPDPSSNRTAPADRAPLEGYPEVRLNGHQDGHLGSDRRPLSPLSPLSDTLEPQENSGTSQPSGRMRDSCKLEEYCLHHEKERETPALNTQAQMAGPHRLPGRPHPACESWGAPLNQTVAHRGTLPSHEISHHAEYYMHEAKTMKHRADAMVDKFGKAVNYMDAALSFMECGKAMEEGPLEAKSPYTMYAETVELIRYAMRLKSHTGPGASQEDKQLAVLCFRCLALLYWRMFRLKKDHAIKYSKALLDYFKSSPKASHGQTPWNTCAKGTVAPSSMSPLPSSVCSLGSQSGNSPSPFISIPQRIHQMAANHLNITNSVLYSYEYWEVADNLAKENKEFFNYLNNLMGPLTLHSSMAHIVQYTRQGLQWIRISANLS</sequence>
<feature type="region of interest" description="Disordered" evidence="5">
    <location>
        <begin position="325"/>
        <end position="557"/>
    </location>
</feature>
<evidence type="ECO:0000256" key="4">
    <source>
        <dbReference type="ARBA" id="ARBA00023242"/>
    </source>
</evidence>
<feature type="compositionally biased region" description="Basic and acidic residues" evidence="5">
    <location>
        <begin position="374"/>
        <end position="387"/>
    </location>
</feature>
<name>A0AAD7WID0_9TELE</name>
<gene>
    <name evidence="7" type="ORF">AAFF_G00432650</name>
</gene>
<feature type="compositionally biased region" description="Basic and acidic residues" evidence="5">
    <location>
        <begin position="515"/>
        <end position="528"/>
    </location>
</feature>
<feature type="region of interest" description="Disordered" evidence="5">
    <location>
        <begin position="92"/>
        <end position="285"/>
    </location>
</feature>
<feature type="compositionally biased region" description="Basic and acidic residues" evidence="5">
    <location>
        <begin position="98"/>
        <end position="107"/>
    </location>
</feature>
<feature type="compositionally biased region" description="Low complexity" evidence="5">
    <location>
        <begin position="458"/>
        <end position="470"/>
    </location>
</feature>
<feature type="compositionally biased region" description="Polar residues" evidence="5">
    <location>
        <begin position="238"/>
        <end position="250"/>
    </location>
</feature>
<evidence type="ECO:0000259" key="6">
    <source>
        <dbReference type="Pfam" id="PF18876"/>
    </source>
</evidence>
<dbReference type="InterPro" id="IPR007797">
    <property type="entry name" value="AF4/FMR2"/>
</dbReference>
<reference evidence="7" key="1">
    <citation type="journal article" date="2023" name="Science">
        <title>Genome structures resolve the early diversification of teleost fishes.</title>
        <authorList>
            <person name="Parey E."/>
            <person name="Louis A."/>
            <person name="Montfort J."/>
            <person name="Bouchez O."/>
            <person name="Roques C."/>
            <person name="Iampietro C."/>
            <person name="Lluch J."/>
            <person name="Castinel A."/>
            <person name="Donnadieu C."/>
            <person name="Desvignes T."/>
            <person name="Floi Bucao C."/>
            <person name="Jouanno E."/>
            <person name="Wen M."/>
            <person name="Mejri S."/>
            <person name="Dirks R."/>
            <person name="Jansen H."/>
            <person name="Henkel C."/>
            <person name="Chen W.J."/>
            <person name="Zahm M."/>
            <person name="Cabau C."/>
            <person name="Klopp C."/>
            <person name="Thompson A.W."/>
            <person name="Robinson-Rechavi M."/>
            <person name="Braasch I."/>
            <person name="Lecointre G."/>
            <person name="Bobe J."/>
            <person name="Postlethwait J.H."/>
            <person name="Berthelot C."/>
            <person name="Roest Crollius H."/>
            <person name="Guiguen Y."/>
        </authorList>
    </citation>
    <scope>NUCLEOTIDE SEQUENCE</scope>
    <source>
        <strain evidence="7">NC1722</strain>
    </source>
</reference>
<evidence type="ECO:0000256" key="3">
    <source>
        <dbReference type="ARBA" id="ARBA00022553"/>
    </source>
</evidence>
<feature type="compositionally biased region" description="Polar residues" evidence="5">
    <location>
        <begin position="115"/>
        <end position="135"/>
    </location>
</feature>
<comment type="caution">
    <text evidence="7">The sequence shown here is derived from an EMBL/GenBank/DDBJ whole genome shotgun (WGS) entry which is preliminary data.</text>
</comment>
<feature type="compositionally biased region" description="Basic and acidic residues" evidence="5">
    <location>
        <begin position="628"/>
        <end position="642"/>
    </location>
</feature>
<dbReference type="GO" id="GO:0010468">
    <property type="term" value="P:regulation of gene expression"/>
    <property type="evidence" value="ECO:0007669"/>
    <property type="project" value="InterPro"/>
</dbReference>
<dbReference type="AlphaFoldDB" id="A0AAD7WID0"/>
<evidence type="ECO:0000256" key="1">
    <source>
        <dbReference type="ARBA" id="ARBA00004123"/>
    </source>
</evidence>
<keyword evidence="4" id="KW-0539">Nucleus</keyword>
<dbReference type="PANTHER" id="PTHR10528:SF16">
    <property type="entry name" value="AF4_FMR2 FAMILY MEMBER 3"/>
    <property type="match status" value="1"/>
</dbReference>